<name>S3CET2_9BURK</name>
<gene>
    <name evidence="1" type="ORF">HMPREF1476_01290</name>
</gene>
<reference evidence="1 2" key="1">
    <citation type="submission" date="2013-04" db="EMBL/GenBank/DDBJ databases">
        <title>The Genome Sequence of Sutterella wadsworthensis HGA0223.</title>
        <authorList>
            <consortium name="The Broad Institute Genomics Platform"/>
            <person name="Earl A."/>
            <person name="Ward D."/>
            <person name="Feldgarden M."/>
            <person name="Gevers D."/>
            <person name="Schmidt T.M."/>
            <person name="Dover J."/>
            <person name="Dai D."/>
            <person name="Walker B."/>
            <person name="Young S."/>
            <person name="Zeng Q."/>
            <person name="Gargeya S."/>
            <person name="Fitzgerald M."/>
            <person name="Haas B."/>
            <person name="Abouelleil A."/>
            <person name="Allen A.W."/>
            <person name="Alvarado L."/>
            <person name="Arachchi H.M."/>
            <person name="Berlin A.M."/>
            <person name="Chapman S.B."/>
            <person name="Gainer-Dewar J."/>
            <person name="Goldberg J."/>
            <person name="Griggs A."/>
            <person name="Gujja S."/>
            <person name="Hansen M."/>
            <person name="Howarth C."/>
            <person name="Imamovic A."/>
            <person name="Ireland A."/>
            <person name="Larimer J."/>
            <person name="McCowan C."/>
            <person name="Murphy C."/>
            <person name="Pearson M."/>
            <person name="Poon T.W."/>
            <person name="Priest M."/>
            <person name="Roberts A."/>
            <person name="Saif S."/>
            <person name="Shea T."/>
            <person name="Sisk P."/>
            <person name="Sykes S."/>
            <person name="Wortman J."/>
            <person name="Nusbaum C."/>
            <person name="Birren B."/>
        </authorList>
    </citation>
    <scope>NUCLEOTIDE SEQUENCE [LARGE SCALE GENOMIC DNA]</scope>
    <source>
        <strain evidence="1 2">HGA0223</strain>
    </source>
</reference>
<accession>S3CET2</accession>
<dbReference type="EMBL" id="ATCF01000018">
    <property type="protein sequence ID" value="EPD99019.1"/>
    <property type="molecule type" value="Genomic_DNA"/>
</dbReference>
<comment type="caution">
    <text evidence="1">The sequence shown here is derived from an EMBL/GenBank/DDBJ whole genome shotgun (WGS) entry which is preliminary data.</text>
</comment>
<evidence type="ECO:0000313" key="1">
    <source>
        <dbReference type="EMBL" id="EPD99019.1"/>
    </source>
</evidence>
<dbReference type="Proteomes" id="UP000014400">
    <property type="component" value="Unassembled WGS sequence"/>
</dbReference>
<proteinExistence type="predicted"/>
<protein>
    <submittedName>
        <fullName evidence="1">Uncharacterized protein</fullName>
    </submittedName>
</protein>
<evidence type="ECO:0000313" key="2">
    <source>
        <dbReference type="Proteomes" id="UP000014400"/>
    </source>
</evidence>
<keyword evidence="2" id="KW-1185">Reference proteome</keyword>
<organism evidence="1 2">
    <name type="scientific">Sutterella wadsworthensis HGA0223</name>
    <dbReference type="NCBI Taxonomy" id="1203554"/>
    <lineage>
        <taxon>Bacteria</taxon>
        <taxon>Pseudomonadati</taxon>
        <taxon>Pseudomonadota</taxon>
        <taxon>Betaproteobacteria</taxon>
        <taxon>Burkholderiales</taxon>
        <taxon>Sutterellaceae</taxon>
        <taxon>Sutterella</taxon>
    </lineage>
</organism>
<dbReference type="HOGENOM" id="CLU_2385051_0_0_4"/>
<sequence>MLILREFPQRQRNKVYETSECSFFHYFEARRIMILRAAGHYEIKAFLEDFACADGPAPILLNFAAGSTFKVHVNVGGVAEPEVAADAVFNPSAA</sequence>
<dbReference type="AlphaFoldDB" id="S3CET2"/>